<evidence type="ECO:0000256" key="1">
    <source>
        <dbReference type="SAM" id="Coils"/>
    </source>
</evidence>
<feature type="compositionally biased region" description="Low complexity" evidence="2">
    <location>
        <begin position="37"/>
        <end position="50"/>
    </location>
</feature>
<feature type="compositionally biased region" description="Basic and acidic residues" evidence="2">
    <location>
        <begin position="1"/>
        <end position="13"/>
    </location>
</feature>
<name>A0A7S2EVQ8_9STRA</name>
<feature type="region of interest" description="Disordered" evidence="2">
    <location>
        <begin position="130"/>
        <end position="149"/>
    </location>
</feature>
<feature type="compositionally biased region" description="Low complexity" evidence="2">
    <location>
        <begin position="134"/>
        <end position="144"/>
    </location>
</feature>
<dbReference type="AlphaFoldDB" id="A0A7S2EVQ8"/>
<gene>
    <name evidence="3" type="ORF">DBRI1063_LOCUS26093</name>
</gene>
<dbReference type="EMBL" id="HBGN01040748">
    <property type="protein sequence ID" value="CAD9359552.1"/>
    <property type="molecule type" value="Transcribed_RNA"/>
</dbReference>
<evidence type="ECO:0000313" key="3">
    <source>
        <dbReference type="EMBL" id="CAD9359552.1"/>
    </source>
</evidence>
<feature type="region of interest" description="Disordered" evidence="2">
    <location>
        <begin position="1"/>
        <end position="58"/>
    </location>
</feature>
<organism evidence="3">
    <name type="scientific">Ditylum brightwellii</name>
    <dbReference type="NCBI Taxonomy" id="49249"/>
    <lineage>
        <taxon>Eukaryota</taxon>
        <taxon>Sar</taxon>
        <taxon>Stramenopiles</taxon>
        <taxon>Ochrophyta</taxon>
        <taxon>Bacillariophyta</taxon>
        <taxon>Mediophyceae</taxon>
        <taxon>Lithodesmiophycidae</taxon>
        <taxon>Lithodesmiales</taxon>
        <taxon>Lithodesmiaceae</taxon>
        <taxon>Ditylum</taxon>
    </lineage>
</organism>
<keyword evidence="1" id="KW-0175">Coiled coil</keyword>
<evidence type="ECO:0000256" key="2">
    <source>
        <dbReference type="SAM" id="MobiDB-lite"/>
    </source>
</evidence>
<evidence type="ECO:0008006" key="4">
    <source>
        <dbReference type="Google" id="ProtNLM"/>
    </source>
</evidence>
<feature type="coiled-coil region" evidence="1">
    <location>
        <begin position="103"/>
        <end position="130"/>
    </location>
</feature>
<reference evidence="3" key="1">
    <citation type="submission" date="2021-01" db="EMBL/GenBank/DDBJ databases">
        <authorList>
            <person name="Corre E."/>
            <person name="Pelletier E."/>
            <person name="Niang G."/>
            <person name="Scheremetjew M."/>
            <person name="Finn R."/>
            <person name="Kale V."/>
            <person name="Holt S."/>
            <person name="Cochrane G."/>
            <person name="Meng A."/>
            <person name="Brown T."/>
            <person name="Cohen L."/>
        </authorList>
    </citation>
    <scope>NUCLEOTIDE SEQUENCE</scope>
    <source>
        <strain evidence="3">Pop2</strain>
    </source>
</reference>
<feature type="region of interest" description="Disordered" evidence="2">
    <location>
        <begin position="208"/>
        <end position="234"/>
    </location>
</feature>
<protein>
    <recommendedName>
        <fullName evidence="4">PAS domain-containing protein</fullName>
    </recommendedName>
</protein>
<sequence>MGSKKKENGEKSSRNIAKLRHHRHENDSALGGSGNDTAATASAAAPSSSPLCSVSGKMMQSKNINSADNEFSAVGAVTGAHYQGQEQSKQSGAVAAAAAVAAAQATREKIIEKKRKRMNMRREYEEEVQRQMQESSESSTGTSTADAVLKPGKPITLDKVLSFTKTARLVIQASPPFLVVHANAAYTALTGLDSHAAIGRPISYLMSLPETTSPQGPSNNNSARNDENNRDTNNTSVAANSLMQHHQALDNGQQQQRGQYLQDDDQPNLREEVDSAASVRNDVAVAAEAAHAAAAAAGHARATAVQDDPQELCLELLVAACGFGNFHNVNVSARPQHNHSVRTVTVMHAHTSSVDPPPSLLQSQNSFLSSSQQRPDSIRMYGDNHSPNSSIESKNTVLYSVGCRMGVSPVVDSTNTMDSAVVTDKDQDNYYAKHHHSTTRGRTEGSTTNSAKRRKHHHHHRHAQEHTFSRNRRQRLLGSNNGRSSDGGRRVTHYVIQLELIDGKRKFFSRASFSSTSTNTTAEAAILGLTKVELRQRRQLKQQQQASDMGVSLQGGDGNNPHNPSDQPTPHDPSLPRSSDDDTQDSSSDPLAVATCG</sequence>
<proteinExistence type="predicted"/>
<feature type="region of interest" description="Disordered" evidence="2">
    <location>
        <begin position="537"/>
        <end position="597"/>
    </location>
</feature>
<accession>A0A7S2EVQ8</accession>
<feature type="region of interest" description="Disordered" evidence="2">
    <location>
        <begin position="426"/>
        <end position="488"/>
    </location>
</feature>
<feature type="compositionally biased region" description="Basic residues" evidence="2">
    <location>
        <begin position="451"/>
        <end position="475"/>
    </location>
</feature>